<accession>A0A3B0U8U6</accession>
<dbReference type="PANTHER" id="PTHR47618">
    <property type="entry name" value="BIFUNCTIONAL OLIGORIBONUCLEASE AND PAP PHOSPHATASE NRNA"/>
    <property type="match status" value="1"/>
</dbReference>
<gene>
    <name evidence="2" type="ORF">MNBD_BACTEROID06-267</name>
</gene>
<name>A0A3B0U8U6_9ZZZZ</name>
<dbReference type="InterPro" id="IPR038763">
    <property type="entry name" value="DHH_sf"/>
</dbReference>
<sequence>MKDTKEFELLFSGSKNIVLTIHLNPDADALGSALGFALVLQKKGHSVSIVSPNTFPDFLKWMKGNEQVLVFDKESEACKKVLEQADIIFSMDYSALKRVGAVGDEIAKSSAIKVIIDHHREPENYADLMKWSTEAGATCELVFDLLKELDWLSLLDKDSGECLYA</sequence>
<dbReference type="InterPro" id="IPR051319">
    <property type="entry name" value="Oligoribo/pAp-PDE_c-di-AMP_PDE"/>
</dbReference>
<dbReference type="Pfam" id="PF01368">
    <property type="entry name" value="DHH"/>
    <property type="match status" value="1"/>
</dbReference>
<protein>
    <recommendedName>
        <fullName evidence="1">DDH domain-containing protein</fullName>
    </recommendedName>
</protein>
<evidence type="ECO:0000259" key="1">
    <source>
        <dbReference type="Pfam" id="PF01368"/>
    </source>
</evidence>
<proteinExistence type="predicted"/>
<dbReference type="EMBL" id="UOES01000241">
    <property type="protein sequence ID" value="VAW27461.1"/>
    <property type="molecule type" value="Genomic_DNA"/>
</dbReference>
<dbReference type="AlphaFoldDB" id="A0A3B0U8U6"/>
<reference evidence="2" key="1">
    <citation type="submission" date="2018-06" db="EMBL/GenBank/DDBJ databases">
        <authorList>
            <person name="Zhirakovskaya E."/>
        </authorList>
    </citation>
    <scope>NUCLEOTIDE SEQUENCE</scope>
</reference>
<dbReference type="InterPro" id="IPR001667">
    <property type="entry name" value="DDH_dom"/>
</dbReference>
<dbReference type="PANTHER" id="PTHR47618:SF1">
    <property type="entry name" value="BIFUNCTIONAL OLIGORIBONUCLEASE AND PAP PHOSPHATASE NRNA"/>
    <property type="match status" value="1"/>
</dbReference>
<feature type="non-terminal residue" evidence="2">
    <location>
        <position position="165"/>
    </location>
</feature>
<feature type="domain" description="DDH" evidence="1">
    <location>
        <begin position="16"/>
        <end position="147"/>
    </location>
</feature>
<dbReference type="Gene3D" id="3.90.1640.10">
    <property type="entry name" value="inorganic pyrophosphatase (n-terminal core)"/>
    <property type="match status" value="1"/>
</dbReference>
<dbReference type="SUPFAM" id="SSF64182">
    <property type="entry name" value="DHH phosphoesterases"/>
    <property type="match status" value="1"/>
</dbReference>
<organism evidence="2">
    <name type="scientific">hydrothermal vent metagenome</name>
    <dbReference type="NCBI Taxonomy" id="652676"/>
    <lineage>
        <taxon>unclassified sequences</taxon>
        <taxon>metagenomes</taxon>
        <taxon>ecological metagenomes</taxon>
    </lineage>
</organism>
<evidence type="ECO:0000313" key="2">
    <source>
        <dbReference type="EMBL" id="VAW27461.1"/>
    </source>
</evidence>